<feature type="domain" description="AP2/ERF" evidence="7">
    <location>
        <begin position="833"/>
        <end position="885"/>
    </location>
</feature>
<dbReference type="VEuPathDB" id="CryptoDB:Vbra_21666"/>
<feature type="compositionally biased region" description="Basic residues" evidence="6">
    <location>
        <begin position="473"/>
        <end position="482"/>
    </location>
</feature>
<evidence type="ECO:0000313" key="8">
    <source>
        <dbReference type="EMBL" id="CEM17398.1"/>
    </source>
</evidence>
<evidence type="ECO:0000256" key="1">
    <source>
        <dbReference type="ARBA" id="ARBA00004123"/>
    </source>
</evidence>
<feature type="region of interest" description="Disordered" evidence="6">
    <location>
        <begin position="1"/>
        <end position="92"/>
    </location>
</feature>
<evidence type="ECO:0000256" key="4">
    <source>
        <dbReference type="ARBA" id="ARBA00023163"/>
    </source>
</evidence>
<evidence type="ECO:0000256" key="5">
    <source>
        <dbReference type="ARBA" id="ARBA00023242"/>
    </source>
</evidence>
<dbReference type="Proteomes" id="UP000041254">
    <property type="component" value="Unassembled WGS sequence"/>
</dbReference>
<feature type="domain" description="AP2/ERF" evidence="7">
    <location>
        <begin position="766"/>
        <end position="818"/>
    </location>
</feature>
<feature type="compositionally biased region" description="Low complexity" evidence="6">
    <location>
        <begin position="685"/>
        <end position="695"/>
    </location>
</feature>
<feature type="compositionally biased region" description="Basic and acidic residues" evidence="6">
    <location>
        <begin position="667"/>
        <end position="684"/>
    </location>
</feature>
<keyword evidence="9" id="KW-1185">Reference proteome</keyword>
<feature type="compositionally biased region" description="Low complexity" evidence="6">
    <location>
        <begin position="450"/>
        <end position="459"/>
    </location>
</feature>
<feature type="compositionally biased region" description="Pro residues" evidence="6">
    <location>
        <begin position="220"/>
        <end position="230"/>
    </location>
</feature>
<comment type="subcellular location">
    <subcellularLocation>
        <location evidence="1">Nucleus</location>
    </subcellularLocation>
</comment>
<dbReference type="GO" id="GO:0003677">
    <property type="term" value="F:DNA binding"/>
    <property type="evidence" value="ECO:0007669"/>
    <property type="project" value="UniProtKB-KW"/>
</dbReference>
<dbReference type="PANTHER" id="PTHR24216">
    <property type="entry name" value="PAXILLIN-RELATED"/>
    <property type="match status" value="1"/>
</dbReference>
<feature type="compositionally biased region" description="Low complexity" evidence="6">
    <location>
        <begin position="49"/>
        <end position="77"/>
    </location>
</feature>
<name>A0A0G4FSJ0_VITBC</name>
<feature type="region of interest" description="Disordered" evidence="6">
    <location>
        <begin position="208"/>
        <end position="299"/>
    </location>
</feature>
<feature type="compositionally biased region" description="Pro residues" evidence="6">
    <location>
        <begin position="78"/>
        <end position="87"/>
    </location>
</feature>
<keyword evidence="4" id="KW-0804">Transcription</keyword>
<keyword evidence="3" id="KW-0238">DNA-binding</keyword>
<protein>
    <recommendedName>
        <fullName evidence="7">AP2/ERF domain-containing protein</fullName>
    </recommendedName>
</protein>
<dbReference type="PANTHER" id="PTHR24216:SF65">
    <property type="entry name" value="PAXILLIN-LIKE PROTEIN 1"/>
    <property type="match status" value="1"/>
</dbReference>
<evidence type="ECO:0000256" key="6">
    <source>
        <dbReference type="SAM" id="MobiDB-lite"/>
    </source>
</evidence>
<feature type="compositionally biased region" description="Low complexity" evidence="6">
    <location>
        <begin position="279"/>
        <end position="291"/>
    </location>
</feature>
<evidence type="ECO:0000256" key="3">
    <source>
        <dbReference type="ARBA" id="ARBA00023125"/>
    </source>
</evidence>
<gene>
    <name evidence="8" type="ORF">Vbra_21666</name>
</gene>
<organism evidence="8 9">
    <name type="scientific">Vitrella brassicaformis (strain CCMP3155)</name>
    <dbReference type="NCBI Taxonomy" id="1169540"/>
    <lineage>
        <taxon>Eukaryota</taxon>
        <taxon>Sar</taxon>
        <taxon>Alveolata</taxon>
        <taxon>Colpodellida</taxon>
        <taxon>Vitrellaceae</taxon>
        <taxon>Vitrella</taxon>
    </lineage>
</organism>
<dbReference type="InParanoid" id="A0A0G4FSJ0"/>
<evidence type="ECO:0000259" key="7">
    <source>
        <dbReference type="Pfam" id="PF00847"/>
    </source>
</evidence>
<feature type="compositionally biased region" description="Basic residues" evidence="6">
    <location>
        <begin position="414"/>
        <end position="431"/>
    </location>
</feature>
<feature type="compositionally biased region" description="Low complexity" evidence="6">
    <location>
        <begin position="1"/>
        <end position="18"/>
    </location>
</feature>
<evidence type="ECO:0000313" key="9">
    <source>
        <dbReference type="Proteomes" id="UP000041254"/>
    </source>
</evidence>
<dbReference type="GO" id="GO:0005634">
    <property type="term" value="C:nucleus"/>
    <property type="evidence" value="ECO:0007669"/>
    <property type="project" value="UniProtKB-SubCell"/>
</dbReference>
<dbReference type="GO" id="GO:0003700">
    <property type="term" value="F:DNA-binding transcription factor activity"/>
    <property type="evidence" value="ECO:0007669"/>
    <property type="project" value="InterPro"/>
</dbReference>
<feature type="region of interest" description="Disordered" evidence="6">
    <location>
        <begin position="609"/>
        <end position="770"/>
    </location>
</feature>
<dbReference type="AlphaFoldDB" id="A0A0G4FSJ0"/>
<feature type="region of interest" description="Disordered" evidence="6">
    <location>
        <begin position="815"/>
        <end position="836"/>
    </location>
</feature>
<accession>A0A0G4FSJ0</accession>
<proteinExistence type="predicted"/>
<sequence length="898" mass="97950">MQNPTAAHQPSAAASVAAMDIEQEGHSPGGVRQDSAAGGAEGHRGACDGTAAGGPSAAASTPTMPYPQAMSAAATYPSPSPAHPNGPPSQQDGLLEQLRQVLYKRGDPTRTTGYHPAYQEVQSSVRRVDGAKGGAYEVLAGPFYDSQGELFADEWGVTRDSKKGWLLGDVTQVLERVKRGGPIAADEPFEVRTSHHRARRYLMMKPTVDAPKGNAAGPMSPSPPPPPPAHPSYEDIGSANHTKPQPSGSGRSVRNRAPSRAAKKRAIDTPSPSPPPAAGPSNHPSPAAAAVGGPGDERNTVGQLLRTIRHKQDPGHKAYSAAYEGMQFSAEKMADGRHFLVTGWPSDSDADQPLCVRAAVYRDSNGTATGWELWRLTDMLAVVRAGSVDTDERFEIVTAVVAGEERQVVQWRAPQRRKKPAVSRPPKHKKTASPCHDRGPGDRRKRPLSRDPSPLPSLDGDGDGRDGSLNKSRPLKRQRGPHGRGLANRRPGHHGAHRELTSLDGLCGDELARMLMRRMREEQPNDFHAPDRGEIGITWRTNYTCEAYFWDNDASTTVGLRQFPVGYGASRAAIFTAFREAVEYRNALHRSRVGDRAMAIDLSWLQQAQQGQGQMDGGMLEGQFDSSPPPQRRKRTKRPSDDPPLDPSPPSRPPRSIFPHLPARPPGPREGDEGDATRGRDGRQRNSAARASRQSDSCDDGDDGSSSSSPQPRRRPKAAKRDGVSAPAGDVPSSIYASNPEWAADTDKKASTKSKTIITKSEHQSDVTGVTWQESHQAWKAQWYEKGDRKLKQKLFYVRDHGYDRAKALAEEHRRELERTGQAAVRKRSEHQSGVKGVYYHKASNSWMASWREGGKEKTKPFSVRQLGYEGAKQAAIAHRRAMEEGHYTFKDKAAKED</sequence>
<dbReference type="Pfam" id="PF00847">
    <property type="entry name" value="AP2"/>
    <property type="match status" value="2"/>
</dbReference>
<evidence type="ECO:0000256" key="2">
    <source>
        <dbReference type="ARBA" id="ARBA00023015"/>
    </source>
</evidence>
<dbReference type="PhylomeDB" id="A0A0G4FSJ0"/>
<reference evidence="8 9" key="1">
    <citation type="submission" date="2014-11" db="EMBL/GenBank/DDBJ databases">
        <authorList>
            <person name="Zhu J."/>
            <person name="Qi W."/>
            <person name="Song R."/>
        </authorList>
    </citation>
    <scope>NUCLEOTIDE SEQUENCE [LARGE SCALE GENOMIC DNA]</scope>
</reference>
<feature type="region of interest" description="Disordered" evidence="6">
    <location>
        <begin position="411"/>
        <end position="499"/>
    </location>
</feature>
<dbReference type="EMBL" id="CDMY01000488">
    <property type="protein sequence ID" value="CEM17398.1"/>
    <property type="molecule type" value="Genomic_DNA"/>
</dbReference>
<dbReference type="InterPro" id="IPR001471">
    <property type="entry name" value="AP2/ERF_dom"/>
</dbReference>
<dbReference type="Gene3D" id="1.20.5.2050">
    <property type="match status" value="2"/>
</dbReference>
<feature type="compositionally biased region" description="Polar residues" evidence="6">
    <location>
        <begin position="239"/>
        <end position="252"/>
    </location>
</feature>
<keyword evidence="5" id="KW-0539">Nucleus</keyword>
<keyword evidence="2" id="KW-0805">Transcription regulation</keyword>